<protein>
    <submittedName>
        <fullName evidence="2">Uncharacterized protein</fullName>
    </submittedName>
</protein>
<evidence type="ECO:0000313" key="3">
    <source>
        <dbReference type="Proteomes" id="UP000229839"/>
    </source>
</evidence>
<feature type="compositionally biased region" description="Low complexity" evidence="1">
    <location>
        <begin position="24"/>
        <end position="39"/>
    </location>
</feature>
<dbReference type="EMBL" id="NJGE01000025">
    <property type="protein sequence ID" value="PIT68097.1"/>
    <property type="molecule type" value="Genomic_DNA"/>
</dbReference>
<name>A0A2N9Y8R4_9HYPH</name>
<feature type="region of interest" description="Disordered" evidence="1">
    <location>
        <begin position="17"/>
        <end position="39"/>
    </location>
</feature>
<evidence type="ECO:0000256" key="1">
    <source>
        <dbReference type="SAM" id="MobiDB-lite"/>
    </source>
</evidence>
<dbReference type="RefSeq" id="WP_100129556.1">
    <property type="nucleotide sequence ID" value="NZ_NJGE01000025.1"/>
</dbReference>
<evidence type="ECO:0000313" key="2">
    <source>
        <dbReference type="EMBL" id="PIT68097.1"/>
    </source>
</evidence>
<organism evidence="2 3">
    <name type="scientific">Bartonella tribocorum</name>
    <dbReference type="NCBI Taxonomy" id="85701"/>
    <lineage>
        <taxon>Bacteria</taxon>
        <taxon>Pseudomonadati</taxon>
        <taxon>Pseudomonadota</taxon>
        <taxon>Alphaproteobacteria</taxon>
        <taxon>Hyphomicrobiales</taxon>
        <taxon>Bartonellaceae</taxon>
        <taxon>Bartonella</taxon>
    </lineage>
</organism>
<dbReference type="AlphaFoldDB" id="A0A2N9Y8R4"/>
<accession>A0A2N9Y8R4</accession>
<reference evidence="2 3" key="1">
    <citation type="submission" date="2017-06" db="EMBL/GenBank/DDBJ databases">
        <title>Draft genome of Bartonella tribocorum strain L103, isolated from a rodent in Laos.</title>
        <authorList>
            <person name="Hadjadj L."/>
            <person name="Jiyipong T."/>
            <person name="Morand S."/>
            <person name="Diene S.M."/>
            <person name="Rolain J.-M."/>
        </authorList>
    </citation>
    <scope>NUCLEOTIDE SEQUENCE [LARGE SCALE GENOMIC DNA]</scope>
    <source>
        <strain evidence="2 3">L103</strain>
    </source>
</reference>
<feature type="region of interest" description="Disordered" evidence="1">
    <location>
        <begin position="76"/>
        <end position="112"/>
    </location>
</feature>
<comment type="caution">
    <text evidence="2">The sequence shown here is derived from an EMBL/GenBank/DDBJ whole genome shotgun (WGS) entry which is preliminary data.</text>
</comment>
<dbReference type="Proteomes" id="UP000229839">
    <property type="component" value="Unassembled WGS sequence"/>
</dbReference>
<gene>
    <name evidence="2" type="ORF">CER18_08330</name>
</gene>
<proteinExistence type="predicted"/>
<sequence>MTLVDITRKTTISNKPMRGHQCFKTTSDKTTLSTSTGKKTTCGETIHTAKRVNDYPLCSHHNSTIPHTPHLFRTKEHNTLQPPSLSRAPLIPPPLHKSPPSKTRKQPSTQQF</sequence>